<proteinExistence type="predicted"/>
<keyword evidence="1" id="KW-0175">Coiled coil</keyword>
<name>A0A0F9E507_9ZZZZ</name>
<dbReference type="AlphaFoldDB" id="A0A0F9E507"/>
<organism evidence="2">
    <name type="scientific">marine sediment metagenome</name>
    <dbReference type="NCBI Taxonomy" id="412755"/>
    <lineage>
        <taxon>unclassified sequences</taxon>
        <taxon>metagenomes</taxon>
        <taxon>ecological metagenomes</taxon>
    </lineage>
</organism>
<dbReference type="EMBL" id="LAZR01038611">
    <property type="protein sequence ID" value="KKL19103.1"/>
    <property type="molecule type" value="Genomic_DNA"/>
</dbReference>
<gene>
    <name evidence="2" type="ORF">LCGC14_2468840</name>
</gene>
<reference evidence="2" key="1">
    <citation type="journal article" date="2015" name="Nature">
        <title>Complex archaea that bridge the gap between prokaryotes and eukaryotes.</title>
        <authorList>
            <person name="Spang A."/>
            <person name="Saw J.H."/>
            <person name="Jorgensen S.L."/>
            <person name="Zaremba-Niedzwiedzka K."/>
            <person name="Martijn J."/>
            <person name="Lind A.E."/>
            <person name="van Eijk R."/>
            <person name="Schleper C."/>
            <person name="Guy L."/>
            <person name="Ettema T.J."/>
        </authorList>
    </citation>
    <scope>NUCLEOTIDE SEQUENCE</scope>
</reference>
<protein>
    <submittedName>
        <fullName evidence="2">Uncharacterized protein</fullName>
    </submittedName>
</protein>
<comment type="caution">
    <text evidence="2">The sequence shown here is derived from an EMBL/GenBank/DDBJ whole genome shotgun (WGS) entry which is preliminary data.</text>
</comment>
<evidence type="ECO:0000313" key="2">
    <source>
        <dbReference type="EMBL" id="KKL19103.1"/>
    </source>
</evidence>
<sequence length="112" mass="13219">MTMTRLADEESRAELILEEAQEQYRDVLEDLRALRLCLREQSELSEAEVKRVLTEHRRITLTVFEERKRLEDLRKRQKGIVHDYALDFDALRDEIGGRLDRLRAAKHAEGVS</sequence>
<evidence type="ECO:0000256" key="1">
    <source>
        <dbReference type="SAM" id="Coils"/>
    </source>
</evidence>
<feature type="coiled-coil region" evidence="1">
    <location>
        <begin position="3"/>
        <end position="37"/>
    </location>
</feature>
<accession>A0A0F9E507</accession>